<evidence type="ECO:0000256" key="4">
    <source>
        <dbReference type="SAM" id="MobiDB-lite"/>
    </source>
</evidence>
<dbReference type="GO" id="GO:0008270">
    <property type="term" value="F:zinc ion binding"/>
    <property type="evidence" value="ECO:0007669"/>
    <property type="project" value="UniProtKB-KW"/>
</dbReference>
<dbReference type="InterPro" id="IPR036236">
    <property type="entry name" value="Znf_C2H2_sf"/>
</dbReference>
<dbReference type="PANTHER" id="PTHR17614:SF14">
    <property type="entry name" value="G PATCH DOMAIN-CONTAINING PROTEIN 8-LIKE ISOFORM X5"/>
    <property type="match status" value="1"/>
</dbReference>
<gene>
    <name evidence="7" type="primary">LOC116938737</name>
</gene>
<evidence type="ECO:0000256" key="3">
    <source>
        <dbReference type="ARBA" id="ARBA00022833"/>
    </source>
</evidence>
<dbReference type="SUPFAM" id="SSF57667">
    <property type="entry name" value="beta-beta-alpha zinc fingers"/>
    <property type="match status" value="1"/>
</dbReference>
<dbReference type="KEGG" id="pmrn:116938737"/>
<evidence type="ECO:0000313" key="6">
    <source>
        <dbReference type="Proteomes" id="UP001318040"/>
    </source>
</evidence>
<dbReference type="InterPro" id="IPR013087">
    <property type="entry name" value="Znf_C2H2_type"/>
</dbReference>
<evidence type="ECO:0000259" key="5">
    <source>
        <dbReference type="PROSITE" id="PS00028"/>
    </source>
</evidence>
<dbReference type="PROSITE" id="PS00028">
    <property type="entry name" value="ZINC_FINGER_C2H2_1"/>
    <property type="match status" value="1"/>
</dbReference>
<keyword evidence="6" id="KW-1185">Reference proteome</keyword>
<protein>
    <submittedName>
        <fullName evidence="7">Zinc finger protein 804B-like</fullName>
    </submittedName>
</protein>
<keyword evidence="1" id="KW-0479">Metal-binding</keyword>
<evidence type="ECO:0000313" key="7">
    <source>
        <dbReference type="RefSeq" id="XP_032802175.1"/>
    </source>
</evidence>
<dbReference type="RefSeq" id="XP_032802175.1">
    <property type="nucleotide sequence ID" value="XM_032946284.1"/>
</dbReference>
<evidence type="ECO:0000256" key="1">
    <source>
        <dbReference type="ARBA" id="ARBA00022723"/>
    </source>
</evidence>
<keyword evidence="2" id="KW-0863">Zinc-finger</keyword>
<proteinExistence type="predicted"/>
<feature type="region of interest" description="Disordered" evidence="4">
    <location>
        <begin position="349"/>
        <end position="398"/>
    </location>
</feature>
<reference evidence="7" key="1">
    <citation type="submission" date="2025-08" db="UniProtKB">
        <authorList>
            <consortium name="RefSeq"/>
        </authorList>
    </citation>
    <scope>IDENTIFICATION</scope>
    <source>
        <tissue evidence="7">Sperm</tissue>
    </source>
</reference>
<dbReference type="InterPro" id="IPR052445">
    <property type="entry name" value="ZnF-G_patch_domain"/>
</dbReference>
<organism evidence="6 7">
    <name type="scientific">Petromyzon marinus</name>
    <name type="common">Sea lamprey</name>
    <dbReference type="NCBI Taxonomy" id="7757"/>
    <lineage>
        <taxon>Eukaryota</taxon>
        <taxon>Metazoa</taxon>
        <taxon>Chordata</taxon>
        <taxon>Craniata</taxon>
        <taxon>Vertebrata</taxon>
        <taxon>Cyclostomata</taxon>
        <taxon>Hyperoartia</taxon>
        <taxon>Petromyzontiformes</taxon>
        <taxon>Petromyzontidae</taxon>
        <taxon>Petromyzon</taxon>
    </lineage>
</organism>
<evidence type="ECO:0000256" key="2">
    <source>
        <dbReference type="ARBA" id="ARBA00022771"/>
    </source>
</evidence>
<keyword evidence="3" id="KW-0862">Zinc</keyword>
<dbReference type="PANTHER" id="PTHR17614">
    <property type="entry name" value="ZINC FINGER-CONTAINING"/>
    <property type="match status" value="1"/>
</dbReference>
<accession>A0AAJ7WLN4</accession>
<sequence>MACYYLVISSPHLSNGHFRNIKGVFRGPLCRGGNTEPERGEEQGVTRTLEDLKANFYCKLCDKQYYKHREFDNHINSYDHAHKQRLKELKQREFARNVLSRSRREERRRGRALRRVHCLAEIKQLRCIPGSDSAAQCRQPREETVLQGESRAAGGTQGIGCTDETAETRALGGKGDSATNDSASGSKGAVQGVRVPNSPLLRSVTRCPAVSAHRVGLSFSFARKVNAKLESSAAVFSEDTEEVVGNRGVRTLANNGRLTSVPGMVKADIKTGSRLNITEDHTFADSERKKHSMENYQKETAHLCREKRQVLSSSTAANIQNKLSVKNITKTSSEQIIKIKEHLTDKTKDNILSSGSNSIKQTDDFNNDPEANSSARNKNVHRKQAPTESQAGVPGDLDTDKGFLNKNCLLEEASKKVPEMFFPVTNADESATLQWPAELVQFTKTEPSLSFSCNPLSFKSPPEQMRLSQAFDCQQWHPSVMTDISIEAHTRQGSKECQLTGLCLETTHDHSLDPEPYVIQDSETNGTTSSAKDHPLWHEGGNLIQNGLSDCFWKEKNSTKLKNNFKRKFDRKCTFLGESRDKESGFAKECWAYKHRNGNTKSMEHYVKSKVSKTESQLEENTQQKVENQNQTAIVCSFHSKESTDNAEINCNNSIMEVETKCNDSACRSALGFDDVICQRPNGMMHHSVFSSYSLHNDSSRSMLQENWRSSYKSVSYSNSSVRCSNNLYGRKHHTSNGTHDANECYGSHFWRSKRNRHCCVTANRTEQKGTATVERLSYVCNSGCQEPCSISHTCQCPTQIQLASKVRKNGLCHDHLKNTGINKKSLFKQHYLHDSKSHSHFGVYKMSERKSIQVDSPYVENANVSVHVPQINCESQEIIDKESCETIQTKNVHSHNNTNENEKCTISMLKSQFTLTDVSRQNCGQTLSHGEDNLDFDMSRESYLIQHVAGQERTTGTPQDASILTTKELNPDIIVSQRGSVTDAKATVSNKPGICRVTNTLELSPAKNTYVADGTNRVGSCNPCLENEPAQMETIQNAISHNLAMANNSFSRPIAQTNSRVALEAEHSVNAHLYSADTISFTVEETEKCGHLRHEAHLHFQQQLFPRLNIASNTQPQFLKAPCHNPVYYQAPVPQTIAASFSNVNQTLLQHQALIYTAQFPISNGHIHQIQPFVHMQPWGQLHTIPQQNVARISIAPAAILSPHQAIVATPALHFIPASNTLSQAIFNIHPIGSLCPTIHGLTHDSIAMHPLLHPAFVRQDVHHQPHSLLHFGIKRQEMYIRLPAM</sequence>
<feature type="compositionally biased region" description="Polar residues" evidence="4">
    <location>
        <begin position="350"/>
        <end position="360"/>
    </location>
</feature>
<dbReference type="GO" id="GO:0005634">
    <property type="term" value="C:nucleus"/>
    <property type="evidence" value="ECO:0007669"/>
    <property type="project" value="TreeGrafter"/>
</dbReference>
<feature type="region of interest" description="Disordered" evidence="4">
    <location>
        <begin position="139"/>
        <end position="194"/>
    </location>
</feature>
<dbReference type="Proteomes" id="UP001318040">
    <property type="component" value="Chromosome 4"/>
</dbReference>
<name>A0AAJ7WLN4_PETMA</name>
<feature type="domain" description="C2H2-type" evidence="5">
    <location>
        <begin position="58"/>
        <end position="80"/>
    </location>
</feature>